<dbReference type="InterPro" id="IPR000522">
    <property type="entry name" value="ABC_transptr_permease_BtuC"/>
</dbReference>
<keyword evidence="3" id="KW-0813">Transport</keyword>
<evidence type="ECO:0000313" key="10">
    <source>
        <dbReference type="Proteomes" id="UP000320776"/>
    </source>
</evidence>
<dbReference type="EMBL" id="CP036259">
    <property type="protein sequence ID" value="QDR82978.1"/>
    <property type="molecule type" value="Genomic_DNA"/>
</dbReference>
<evidence type="ECO:0000313" key="9">
    <source>
        <dbReference type="EMBL" id="QDR82978.1"/>
    </source>
</evidence>
<dbReference type="FunFam" id="1.10.3470.10:FF:000001">
    <property type="entry name" value="Vitamin B12 ABC transporter permease BtuC"/>
    <property type="match status" value="1"/>
</dbReference>
<dbReference type="AlphaFoldDB" id="A0A517E079"/>
<dbReference type="OrthoDB" id="9792889at2"/>
<evidence type="ECO:0000256" key="6">
    <source>
        <dbReference type="ARBA" id="ARBA00022989"/>
    </source>
</evidence>
<feature type="transmembrane region" description="Helical" evidence="8">
    <location>
        <begin position="128"/>
        <end position="150"/>
    </location>
</feature>
<keyword evidence="7 8" id="KW-0472">Membrane</keyword>
<organism evidence="9 10">
    <name type="scientific">Sporomusa termitida</name>
    <dbReference type="NCBI Taxonomy" id="2377"/>
    <lineage>
        <taxon>Bacteria</taxon>
        <taxon>Bacillati</taxon>
        <taxon>Bacillota</taxon>
        <taxon>Negativicutes</taxon>
        <taxon>Selenomonadales</taxon>
        <taxon>Sporomusaceae</taxon>
        <taxon>Sporomusa</taxon>
    </lineage>
</organism>
<dbReference type="Pfam" id="PF01032">
    <property type="entry name" value="FecCD"/>
    <property type="match status" value="1"/>
</dbReference>
<evidence type="ECO:0000256" key="4">
    <source>
        <dbReference type="ARBA" id="ARBA00022475"/>
    </source>
</evidence>
<protein>
    <submittedName>
        <fullName evidence="9">Iron-uptake system permease protein FeuC</fullName>
    </submittedName>
</protein>
<keyword evidence="4" id="KW-1003">Cell membrane</keyword>
<dbReference type="SUPFAM" id="SSF81345">
    <property type="entry name" value="ABC transporter involved in vitamin B12 uptake, BtuC"/>
    <property type="match status" value="1"/>
</dbReference>
<evidence type="ECO:0000256" key="7">
    <source>
        <dbReference type="ARBA" id="ARBA00023136"/>
    </source>
</evidence>
<dbReference type="GO" id="GO:0022857">
    <property type="term" value="F:transmembrane transporter activity"/>
    <property type="evidence" value="ECO:0007669"/>
    <property type="project" value="InterPro"/>
</dbReference>
<comment type="similarity">
    <text evidence="2">Belongs to the binding-protein-dependent transport system permease family. FecCD subfamily.</text>
</comment>
<dbReference type="Gene3D" id="1.10.3470.10">
    <property type="entry name" value="ABC transporter involved in vitamin B12 uptake, BtuC"/>
    <property type="match status" value="1"/>
</dbReference>
<keyword evidence="6 8" id="KW-1133">Transmembrane helix</keyword>
<feature type="transmembrane region" description="Helical" evidence="8">
    <location>
        <begin position="323"/>
        <end position="340"/>
    </location>
</feature>
<comment type="subcellular location">
    <subcellularLocation>
        <location evidence="1">Cell membrane</location>
        <topology evidence="1">Multi-pass membrane protein</topology>
    </subcellularLocation>
</comment>
<feature type="transmembrane region" description="Helical" evidence="8">
    <location>
        <begin position="253"/>
        <end position="278"/>
    </location>
</feature>
<dbReference type="KEGG" id="sted:SPTER_44310"/>
<dbReference type="CDD" id="cd06550">
    <property type="entry name" value="TM_ABC_iron-siderophores_like"/>
    <property type="match status" value="1"/>
</dbReference>
<dbReference type="GO" id="GO:0033214">
    <property type="term" value="P:siderophore-iron import into cell"/>
    <property type="evidence" value="ECO:0007669"/>
    <property type="project" value="TreeGrafter"/>
</dbReference>
<evidence type="ECO:0000256" key="5">
    <source>
        <dbReference type="ARBA" id="ARBA00022692"/>
    </source>
</evidence>
<dbReference type="Proteomes" id="UP000320776">
    <property type="component" value="Chromosome"/>
</dbReference>
<evidence type="ECO:0000256" key="2">
    <source>
        <dbReference type="ARBA" id="ARBA00007935"/>
    </source>
</evidence>
<feature type="transmembrane region" description="Helical" evidence="8">
    <location>
        <begin position="290"/>
        <end position="311"/>
    </location>
</feature>
<feature type="transmembrane region" description="Helical" evidence="8">
    <location>
        <begin position="162"/>
        <end position="184"/>
    </location>
</feature>
<reference evidence="9 10" key="1">
    <citation type="submission" date="2019-02" db="EMBL/GenBank/DDBJ databases">
        <title>Closed genome of Sporomusa termitida DSM 4440.</title>
        <authorList>
            <person name="Poehlein A."/>
            <person name="Daniel R."/>
        </authorList>
    </citation>
    <scope>NUCLEOTIDE SEQUENCE [LARGE SCALE GENOMIC DNA]</scope>
    <source>
        <strain evidence="9 10">DSM 4440</strain>
    </source>
</reference>
<gene>
    <name evidence="9" type="primary">feuC_3</name>
    <name evidence="9" type="ORF">SPTER_44310</name>
</gene>
<sequence>MPSPSLAFLSQQRRVRSGTILIILSLLLILCMVISMNQGYTRLMPTDILRILCGGGSYQENLVLFVFRMPRIVTAMLVGAGLAMAGCIIQGISRNALADPGLLGINAGAGLMVVLFVLLFPVKAGPVLFTLPFLALMGAGGTAALVYLLAYKKQAGLSSIRLILTGIAIQAGISAAIIVLTIILDESQFYFIAVWLAGQFGGANWRQVMIVLPWLLIIVPYVLYKARVLDVLNMGEEAAWGLGVAVERERRGLLVAAVALAAACVSVCGGISFVGLLVPHLARQLVGAGHQLLLPCSALIGAMLLVAADMLARTVVQPSEIPAGIIFAIVGVPCFMVLLAKNR</sequence>
<proteinExistence type="inferred from homology"/>
<dbReference type="GO" id="GO:0005886">
    <property type="term" value="C:plasma membrane"/>
    <property type="evidence" value="ECO:0007669"/>
    <property type="project" value="UniProtKB-SubCell"/>
</dbReference>
<dbReference type="InterPro" id="IPR037294">
    <property type="entry name" value="ABC_BtuC-like"/>
</dbReference>
<feature type="transmembrane region" description="Helical" evidence="8">
    <location>
        <begin position="20"/>
        <end position="40"/>
    </location>
</feature>
<evidence type="ECO:0000256" key="3">
    <source>
        <dbReference type="ARBA" id="ARBA00022448"/>
    </source>
</evidence>
<feature type="transmembrane region" description="Helical" evidence="8">
    <location>
        <begin position="101"/>
        <end position="122"/>
    </location>
</feature>
<keyword evidence="5 8" id="KW-0812">Transmembrane</keyword>
<dbReference type="PANTHER" id="PTHR30472:SF64">
    <property type="entry name" value="IRON(3+)-HYDROXAMATE IMPORT SYSTEM PERMEASE PROTEIN FHUG"/>
    <property type="match status" value="1"/>
</dbReference>
<feature type="transmembrane region" description="Helical" evidence="8">
    <location>
        <begin position="204"/>
        <end position="224"/>
    </location>
</feature>
<evidence type="ECO:0000256" key="8">
    <source>
        <dbReference type="SAM" id="Phobius"/>
    </source>
</evidence>
<accession>A0A517E079</accession>
<feature type="transmembrane region" description="Helical" evidence="8">
    <location>
        <begin position="72"/>
        <end position="89"/>
    </location>
</feature>
<keyword evidence="10" id="KW-1185">Reference proteome</keyword>
<name>A0A517E079_9FIRM</name>
<dbReference type="PANTHER" id="PTHR30472">
    <property type="entry name" value="FERRIC ENTEROBACTIN TRANSPORT SYSTEM PERMEASE PROTEIN"/>
    <property type="match status" value="1"/>
</dbReference>
<evidence type="ECO:0000256" key="1">
    <source>
        <dbReference type="ARBA" id="ARBA00004651"/>
    </source>
</evidence>